<protein>
    <submittedName>
        <fullName evidence="2">Uncharacterized protein</fullName>
    </submittedName>
</protein>
<comment type="caution">
    <text evidence="2">The sequence shown here is derived from an EMBL/GenBank/DDBJ whole genome shotgun (WGS) entry which is preliminary data.</text>
</comment>
<sequence length="112" mass="12653">MRSDGSLTVASLAAEAGVSRASAYRCPEVVDKFRNLVAEREYAAALPASLRQEVQSLKAAERELRQEHAREVRELRSSINVLAQQVQFLTVENQRLSQAPSHHDRVTRIDRR</sequence>
<dbReference type="HOGENOM" id="CLU_147922_0_0_11"/>
<accession>A0A0A0NJ65</accession>
<reference evidence="2 3" key="1">
    <citation type="journal article" date="2018" name="J. Biol. Chem.">
        <title>Discovery of the actinoplanic acid pathway in Streptomyces rapamycinicus reveals a genetically conserved synergism with rapamycin.</title>
        <authorList>
            <person name="Mrak P."/>
            <person name="Krastel P."/>
            <person name="Pivk Lukancic P."/>
            <person name="Tao J."/>
            <person name="Pistorius D."/>
            <person name="Moore C.M."/>
        </authorList>
    </citation>
    <scope>NUCLEOTIDE SEQUENCE [LARGE SCALE GENOMIC DNA]</scope>
    <source>
        <strain evidence="2 3">NRRL 5491</strain>
    </source>
</reference>
<dbReference type="Gene3D" id="1.20.5.1700">
    <property type="match status" value="1"/>
</dbReference>
<dbReference type="eggNOG" id="ENOG5032CJP">
    <property type="taxonomic scope" value="Bacteria"/>
</dbReference>
<gene>
    <name evidence="2" type="ORF">D3C57_129550</name>
</gene>
<evidence type="ECO:0000313" key="3">
    <source>
        <dbReference type="Proteomes" id="UP000281594"/>
    </source>
</evidence>
<dbReference type="EMBL" id="QYCY01000002">
    <property type="protein sequence ID" value="RLV73454.1"/>
    <property type="molecule type" value="Genomic_DNA"/>
</dbReference>
<keyword evidence="1" id="KW-0175">Coiled coil</keyword>
<dbReference type="AlphaFoldDB" id="A0A0A0NJ65"/>
<evidence type="ECO:0000256" key="1">
    <source>
        <dbReference type="SAM" id="Coils"/>
    </source>
</evidence>
<proteinExistence type="predicted"/>
<dbReference type="RefSeq" id="WP_020867811.1">
    <property type="nucleotide sequence ID" value="NC_022785.1"/>
</dbReference>
<dbReference type="Proteomes" id="UP000281594">
    <property type="component" value="Unassembled WGS sequence"/>
</dbReference>
<name>A0A0A0NJ65_STRRN</name>
<feature type="coiled-coil region" evidence="1">
    <location>
        <begin position="50"/>
        <end position="85"/>
    </location>
</feature>
<dbReference type="KEGG" id="src:M271_14050"/>
<organism evidence="2 3">
    <name type="scientific">Streptomyces rapamycinicus (strain ATCC 29253 / DSM 41530 / NRRL 5491 / AYB-994)</name>
    <name type="common">Streptomyces hygroscopicus (strain ATCC 29253)</name>
    <dbReference type="NCBI Taxonomy" id="1343740"/>
    <lineage>
        <taxon>Bacteria</taxon>
        <taxon>Bacillati</taxon>
        <taxon>Actinomycetota</taxon>
        <taxon>Actinomycetes</taxon>
        <taxon>Kitasatosporales</taxon>
        <taxon>Streptomycetaceae</taxon>
        <taxon>Streptomyces</taxon>
        <taxon>Streptomyces violaceusniger group</taxon>
    </lineage>
</organism>
<evidence type="ECO:0000313" key="2">
    <source>
        <dbReference type="EMBL" id="RLV73454.1"/>
    </source>
</evidence>
<dbReference type="STRING" id="1343740.M271_14050"/>